<evidence type="ECO:0000313" key="4">
    <source>
        <dbReference type="Proteomes" id="UP000254052"/>
    </source>
</evidence>
<dbReference type="GO" id="GO:0018773">
    <property type="term" value="F:acetylpyruvate hydrolase activity"/>
    <property type="evidence" value="ECO:0007669"/>
    <property type="project" value="TreeGrafter"/>
</dbReference>
<keyword evidence="3" id="KW-0378">Hydrolase</keyword>
<dbReference type="GO" id="GO:0046872">
    <property type="term" value="F:metal ion binding"/>
    <property type="evidence" value="ECO:0007669"/>
    <property type="project" value="UniProtKB-KW"/>
</dbReference>
<dbReference type="EMBL" id="UGED01000009">
    <property type="protein sequence ID" value="STL52191.1"/>
    <property type="molecule type" value="Genomic_DNA"/>
</dbReference>
<evidence type="ECO:0000256" key="1">
    <source>
        <dbReference type="ARBA" id="ARBA00022723"/>
    </source>
</evidence>
<protein>
    <submittedName>
        <fullName evidence="3">Fumarylacetoacetate hydrolase</fullName>
    </submittedName>
</protein>
<dbReference type="AlphaFoldDB" id="A0A377BBD1"/>
<dbReference type="InterPro" id="IPR011234">
    <property type="entry name" value="Fumarylacetoacetase-like_C"/>
</dbReference>
<proteinExistence type="predicted"/>
<keyword evidence="1" id="KW-0479">Metal-binding</keyword>
<dbReference type="PANTHER" id="PTHR11820">
    <property type="entry name" value="ACYLPYRUVASE"/>
    <property type="match status" value="1"/>
</dbReference>
<accession>A0A377BBD1</accession>
<dbReference type="Pfam" id="PF01557">
    <property type="entry name" value="FAA_hydrolase"/>
    <property type="match status" value="1"/>
</dbReference>
<evidence type="ECO:0000313" key="3">
    <source>
        <dbReference type="EMBL" id="STL52191.1"/>
    </source>
</evidence>
<dbReference type="Gene3D" id="3.90.850.10">
    <property type="entry name" value="Fumarylacetoacetase-like, C-terminal domain"/>
    <property type="match status" value="1"/>
</dbReference>
<feature type="domain" description="Fumarylacetoacetase-like C-terminal" evidence="2">
    <location>
        <begin position="16"/>
        <end position="114"/>
    </location>
</feature>
<dbReference type="SUPFAM" id="SSF56529">
    <property type="entry name" value="FAH"/>
    <property type="match status" value="1"/>
</dbReference>
<dbReference type="Proteomes" id="UP000254052">
    <property type="component" value="Unassembled WGS sequence"/>
</dbReference>
<reference evidence="3 4" key="1">
    <citation type="submission" date="2018-06" db="EMBL/GenBank/DDBJ databases">
        <authorList>
            <consortium name="Pathogen Informatics"/>
            <person name="Doyle S."/>
        </authorList>
    </citation>
    <scope>NUCLEOTIDE SEQUENCE [LARGE SCALE GENOMIC DNA]</scope>
    <source>
        <strain evidence="3 4">NCTC9962</strain>
    </source>
</reference>
<dbReference type="InterPro" id="IPR036663">
    <property type="entry name" value="Fumarylacetoacetase_C_sf"/>
</dbReference>
<dbReference type="PANTHER" id="PTHR11820:SF90">
    <property type="entry name" value="FLUTATHIONE S-TRANSFERASE"/>
    <property type="match status" value="1"/>
</dbReference>
<organism evidence="3 4">
    <name type="scientific">Escherichia coli</name>
    <dbReference type="NCBI Taxonomy" id="562"/>
    <lineage>
        <taxon>Bacteria</taxon>
        <taxon>Pseudomonadati</taxon>
        <taxon>Pseudomonadota</taxon>
        <taxon>Gammaproteobacteria</taxon>
        <taxon>Enterobacterales</taxon>
        <taxon>Enterobacteriaceae</taxon>
        <taxon>Escherichia</taxon>
    </lineage>
</organism>
<gene>
    <name evidence="3" type="primary">ycgM_1</name>
    <name evidence="3" type="ORF">NCTC9962_04032</name>
</gene>
<name>A0A377BBD1_ECOLX</name>
<evidence type="ECO:0000259" key="2">
    <source>
        <dbReference type="Pfam" id="PF01557"/>
    </source>
</evidence>
<sequence length="115" mass="12422">MTVKWKCARWAARGEIGKAFDLSAPIAPLHKASETGGIDNAPIWLQVNGEDHQRSDIRHLIWSVNETISYLSGFFELQPGDLIFTGTPEGVGPVVKGDVITGNVEGLTPIAVKIV</sequence>